<feature type="binding site" evidence="2">
    <location>
        <begin position="84"/>
        <end position="85"/>
    </location>
    <ligand>
        <name>CoA</name>
        <dbReference type="ChEBI" id="CHEBI:57287"/>
    </ligand>
</feature>
<evidence type="ECO:0000259" key="4">
    <source>
        <dbReference type="Pfam" id="PF01648"/>
    </source>
</evidence>
<dbReference type="PRINTS" id="PR01399">
    <property type="entry name" value="ENTSNTHTASED"/>
</dbReference>
<evidence type="ECO:0000256" key="1">
    <source>
        <dbReference type="ARBA" id="ARBA00022679"/>
    </source>
</evidence>
<comment type="cofactor">
    <cofactor evidence="3">
        <name>Mg(2+)</name>
        <dbReference type="ChEBI" id="CHEBI:18420"/>
    </cofactor>
</comment>
<dbReference type="Pfam" id="PF17837">
    <property type="entry name" value="4PPT_N"/>
    <property type="match status" value="1"/>
</dbReference>
<reference evidence="6 7" key="1">
    <citation type="journal article" date="2014" name="Int. J. Syst. Evol. Microbiol.">
        <title>Streptomyces hoynatensis sp. nov., isolated from deep marine sediment.</title>
        <authorList>
            <person name="Veyisoglu A."/>
            <person name="Sahin N."/>
        </authorList>
    </citation>
    <scope>NUCLEOTIDE SEQUENCE [LARGE SCALE GENOMIC DNA]</scope>
    <source>
        <strain evidence="6 7">KCTC 29097</strain>
    </source>
</reference>
<dbReference type="GO" id="GO:0008897">
    <property type="term" value="F:holo-[acyl-carrier-protein] synthase activity"/>
    <property type="evidence" value="ECO:0007669"/>
    <property type="project" value="InterPro"/>
</dbReference>
<dbReference type="Pfam" id="PF01648">
    <property type="entry name" value="ACPS"/>
    <property type="match status" value="1"/>
</dbReference>
<dbReference type="InterPro" id="IPR041354">
    <property type="entry name" value="4PPT_N"/>
</dbReference>
<protein>
    <submittedName>
        <fullName evidence="6">4'-phosphopantetheinyl transferase superfamily protein</fullName>
    </submittedName>
</protein>
<feature type="domain" description="4'-phosphopantetheinyl transferase N-terminal" evidence="5">
    <location>
        <begin position="28"/>
        <end position="95"/>
    </location>
</feature>
<accession>A0A3A9Z0J7</accession>
<dbReference type="GO" id="GO:0009366">
    <property type="term" value="C:enterobactin synthetase complex"/>
    <property type="evidence" value="ECO:0007669"/>
    <property type="project" value="InterPro"/>
</dbReference>
<name>A0A3A9Z0J7_9ACTN</name>
<evidence type="ECO:0000259" key="5">
    <source>
        <dbReference type="Pfam" id="PF17837"/>
    </source>
</evidence>
<evidence type="ECO:0000256" key="3">
    <source>
        <dbReference type="PIRSR" id="PIRSR603542-2"/>
    </source>
</evidence>
<feature type="binding site" evidence="2">
    <location>
        <position position="48"/>
    </location>
    <ligand>
        <name>CoA</name>
        <dbReference type="ChEBI" id="CHEBI:57287"/>
    </ligand>
</feature>
<keyword evidence="1 6" id="KW-0808">Transferase</keyword>
<proteinExistence type="predicted"/>
<dbReference type="EMBL" id="RBAL01000007">
    <property type="protein sequence ID" value="RKN41788.1"/>
    <property type="molecule type" value="Genomic_DNA"/>
</dbReference>
<feature type="binding site" evidence="2">
    <location>
        <position position="106"/>
    </location>
    <ligand>
        <name>CoA</name>
        <dbReference type="ChEBI" id="CHEBI:57287"/>
    </ligand>
</feature>
<feature type="binding site" evidence="2">
    <location>
        <position position="166"/>
    </location>
    <ligand>
        <name>CoA</name>
        <dbReference type="ChEBI" id="CHEBI:57287"/>
    </ligand>
</feature>
<dbReference type="PANTHER" id="PTHR38096:SF1">
    <property type="entry name" value="ENTEROBACTIN SYNTHASE COMPONENT D"/>
    <property type="match status" value="1"/>
</dbReference>
<dbReference type="InterPro" id="IPR003542">
    <property type="entry name" value="Enbac_synth_compD-like"/>
</dbReference>
<organism evidence="6 7">
    <name type="scientific">Streptomyces hoynatensis</name>
    <dbReference type="NCBI Taxonomy" id="1141874"/>
    <lineage>
        <taxon>Bacteria</taxon>
        <taxon>Bacillati</taxon>
        <taxon>Actinomycetota</taxon>
        <taxon>Actinomycetes</taxon>
        <taxon>Kitasatosporales</taxon>
        <taxon>Streptomycetaceae</taxon>
        <taxon>Streptomyces</taxon>
    </lineage>
</organism>
<dbReference type="SUPFAM" id="SSF56214">
    <property type="entry name" value="4'-phosphopantetheinyl transferase"/>
    <property type="match status" value="1"/>
</dbReference>
<dbReference type="Proteomes" id="UP000272474">
    <property type="component" value="Unassembled WGS sequence"/>
</dbReference>
<dbReference type="GO" id="GO:0000287">
    <property type="term" value="F:magnesium ion binding"/>
    <property type="evidence" value="ECO:0007669"/>
    <property type="project" value="InterPro"/>
</dbReference>
<keyword evidence="7" id="KW-1185">Reference proteome</keyword>
<dbReference type="GO" id="GO:0009239">
    <property type="term" value="P:enterobactin biosynthetic process"/>
    <property type="evidence" value="ECO:0007669"/>
    <property type="project" value="InterPro"/>
</dbReference>
<feature type="binding site" evidence="3">
    <location>
        <position position="107"/>
    </location>
    <ligand>
        <name>Mg(2+)</name>
        <dbReference type="ChEBI" id="CHEBI:18420"/>
    </ligand>
</feature>
<evidence type="ECO:0000313" key="7">
    <source>
        <dbReference type="Proteomes" id="UP000272474"/>
    </source>
</evidence>
<keyword evidence="3" id="KW-0479">Metal-binding</keyword>
<dbReference type="InterPro" id="IPR037143">
    <property type="entry name" value="4-PPantetheinyl_Trfase_dom_sf"/>
</dbReference>
<keyword evidence="3" id="KW-0460">Magnesium</keyword>
<dbReference type="InterPro" id="IPR008278">
    <property type="entry name" value="4-PPantetheinyl_Trfase_dom"/>
</dbReference>
<feature type="binding site" evidence="2">
    <location>
        <position position="156"/>
    </location>
    <ligand>
        <name>CoA</name>
        <dbReference type="ChEBI" id="CHEBI:57287"/>
    </ligand>
</feature>
<dbReference type="OrthoDB" id="8210607at2"/>
<feature type="binding site" evidence="3">
    <location>
        <position position="108"/>
    </location>
    <ligand>
        <name>Mg(2+)</name>
        <dbReference type="ChEBI" id="CHEBI:18420"/>
    </ligand>
</feature>
<gene>
    <name evidence="6" type="ORF">D7294_15145</name>
</gene>
<feature type="binding site" evidence="3">
    <location>
        <position position="106"/>
    </location>
    <ligand>
        <name>Mg(2+)</name>
        <dbReference type="ChEBI" id="CHEBI:18420"/>
    </ligand>
</feature>
<evidence type="ECO:0000256" key="2">
    <source>
        <dbReference type="PIRSR" id="PIRSR603542-1"/>
    </source>
</evidence>
<dbReference type="GO" id="GO:0005886">
    <property type="term" value="C:plasma membrane"/>
    <property type="evidence" value="ECO:0007669"/>
    <property type="project" value="TreeGrafter"/>
</dbReference>
<comment type="caution">
    <text evidence="6">The sequence shown here is derived from an EMBL/GenBank/DDBJ whole genome shotgun (WGS) entry which is preliminary data.</text>
</comment>
<feature type="domain" description="4'-phosphopantetheinyl transferase" evidence="4">
    <location>
        <begin position="102"/>
        <end position="180"/>
    </location>
</feature>
<feature type="binding site" evidence="2">
    <location>
        <position position="40"/>
    </location>
    <ligand>
        <name>CoA</name>
        <dbReference type="ChEBI" id="CHEBI:57287"/>
    </ligand>
</feature>
<dbReference type="AlphaFoldDB" id="A0A3A9Z0J7"/>
<feature type="binding site" evidence="2">
    <location>
        <position position="152"/>
    </location>
    <ligand>
        <name>CoA</name>
        <dbReference type="ChEBI" id="CHEBI:57287"/>
    </ligand>
</feature>
<dbReference type="PANTHER" id="PTHR38096">
    <property type="entry name" value="ENTEROBACTIN SYNTHASE COMPONENT D"/>
    <property type="match status" value="1"/>
</dbReference>
<dbReference type="RefSeq" id="WP_120679777.1">
    <property type="nucleotide sequence ID" value="NZ_RBAL01000007.1"/>
</dbReference>
<sequence length="239" mass="26117">MIEELVGPPAAVAEAFADPEHPPTLFPEEEELIRRAVPERRREFGTVRECARTALARLGGPRVPLLPGQRGAPRWPQGFLGSMTHCRGYRAAAVARAGELTSVGIDAEPNEALRDPGVTELIALPEERAMLRRLAALGRAVWWERLLFSAKESVYKTWFPLTGLWLDFEEARIDIDPDRGTFHARLLVPGPVVAGRRLPGFDGRWLARDGLLITAITVPAAPRSLPGQNRGAGAATVAD</sequence>
<evidence type="ECO:0000313" key="6">
    <source>
        <dbReference type="EMBL" id="RKN41788.1"/>
    </source>
</evidence>